<dbReference type="EMBL" id="CSWP01000005">
    <property type="protein sequence ID" value="CPV56383.1"/>
    <property type="molecule type" value="Genomic_DNA"/>
</dbReference>
<dbReference type="RefSeq" id="WP_228845983.1">
    <property type="nucleotide sequence ID" value="NZ_CSWP01000005.1"/>
</dbReference>
<name>A0A0U0ZMH0_9MYCO</name>
<protein>
    <submittedName>
        <fullName evidence="1">Uncharacterized protein</fullName>
    </submittedName>
</protein>
<proteinExistence type="predicted"/>
<accession>A0A0U0ZMH0</accession>
<evidence type="ECO:0000313" key="2">
    <source>
        <dbReference type="Proteomes" id="UP000045782"/>
    </source>
</evidence>
<dbReference type="AlphaFoldDB" id="A0A0U0ZMH0"/>
<sequence length="94" mass="10189">MPTMESTHEIKEREDGALVAYVERALGPSQVGVALPHPAGDGWLTILWDEKAQSAEFSAHAAGPRCDEKAREAARQLLEFHAAIIARLVAAVEK</sequence>
<reference evidence="1 2" key="1">
    <citation type="submission" date="2015-03" db="EMBL/GenBank/DDBJ databases">
        <authorList>
            <person name="Murphy D."/>
        </authorList>
    </citation>
    <scope>NUCLEOTIDE SEQUENCE [LARGE SCALE GENOMIC DNA]</scope>
    <source>
        <strain evidence="1 2">PAP088</strain>
    </source>
</reference>
<dbReference type="Proteomes" id="UP000045782">
    <property type="component" value="Unassembled WGS sequence"/>
</dbReference>
<evidence type="ECO:0000313" key="1">
    <source>
        <dbReference type="EMBL" id="CPV56383.1"/>
    </source>
</evidence>
<gene>
    <name evidence="1" type="ORF">ERS075579_02793</name>
</gene>
<organism evidence="1 2">
    <name type="scientific">Mycobacteroides abscessus</name>
    <dbReference type="NCBI Taxonomy" id="36809"/>
    <lineage>
        <taxon>Bacteria</taxon>
        <taxon>Bacillati</taxon>
        <taxon>Actinomycetota</taxon>
        <taxon>Actinomycetes</taxon>
        <taxon>Mycobacteriales</taxon>
        <taxon>Mycobacteriaceae</taxon>
        <taxon>Mycobacteroides</taxon>
    </lineage>
</organism>